<dbReference type="Proteomes" id="UP000250235">
    <property type="component" value="Unassembled WGS sequence"/>
</dbReference>
<evidence type="ECO:0000256" key="1">
    <source>
        <dbReference type="SAM" id="Phobius"/>
    </source>
</evidence>
<keyword evidence="3" id="KW-1185">Reference proteome</keyword>
<keyword evidence="1" id="KW-1133">Transmembrane helix</keyword>
<dbReference type="AlphaFoldDB" id="A0A2Z7CRD9"/>
<dbReference type="EMBL" id="KQ995303">
    <property type="protein sequence ID" value="KZV47224.1"/>
    <property type="molecule type" value="Genomic_DNA"/>
</dbReference>
<keyword evidence="1" id="KW-0472">Membrane</keyword>
<protein>
    <submittedName>
        <fullName evidence="2">Uncharacterized protein</fullName>
    </submittedName>
</protein>
<gene>
    <name evidence="2" type="ORF">F511_07647</name>
</gene>
<feature type="transmembrane region" description="Helical" evidence="1">
    <location>
        <begin position="88"/>
        <end position="117"/>
    </location>
</feature>
<organism evidence="2 3">
    <name type="scientific">Dorcoceras hygrometricum</name>
    <dbReference type="NCBI Taxonomy" id="472368"/>
    <lineage>
        <taxon>Eukaryota</taxon>
        <taxon>Viridiplantae</taxon>
        <taxon>Streptophyta</taxon>
        <taxon>Embryophyta</taxon>
        <taxon>Tracheophyta</taxon>
        <taxon>Spermatophyta</taxon>
        <taxon>Magnoliopsida</taxon>
        <taxon>eudicotyledons</taxon>
        <taxon>Gunneridae</taxon>
        <taxon>Pentapetalae</taxon>
        <taxon>asterids</taxon>
        <taxon>lamiids</taxon>
        <taxon>Lamiales</taxon>
        <taxon>Gesneriaceae</taxon>
        <taxon>Didymocarpoideae</taxon>
        <taxon>Trichosporeae</taxon>
        <taxon>Loxocarpinae</taxon>
        <taxon>Dorcoceras</taxon>
    </lineage>
</organism>
<accession>A0A2Z7CRD9</accession>
<evidence type="ECO:0000313" key="3">
    <source>
        <dbReference type="Proteomes" id="UP000250235"/>
    </source>
</evidence>
<sequence length="121" mass="13435">MASLHLSASPPHFVRALSRLSSGTQAARSFDAFLPARFTSIAHVNFRLKNDARINVLERWCPILASKTNPPEESNIAKTSDTAQGPPFLTILAGFVVFLGIVWILRSFVMWLFGFIVRPAH</sequence>
<keyword evidence="1" id="KW-0812">Transmembrane</keyword>
<proteinExistence type="predicted"/>
<name>A0A2Z7CRD9_9LAMI</name>
<evidence type="ECO:0000313" key="2">
    <source>
        <dbReference type="EMBL" id="KZV47224.1"/>
    </source>
</evidence>
<reference evidence="2 3" key="1">
    <citation type="journal article" date="2015" name="Proc. Natl. Acad. Sci. U.S.A.">
        <title>The resurrection genome of Boea hygrometrica: A blueprint for survival of dehydration.</title>
        <authorList>
            <person name="Xiao L."/>
            <person name="Yang G."/>
            <person name="Zhang L."/>
            <person name="Yang X."/>
            <person name="Zhao S."/>
            <person name="Ji Z."/>
            <person name="Zhou Q."/>
            <person name="Hu M."/>
            <person name="Wang Y."/>
            <person name="Chen M."/>
            <person name="Xu Y."/>
            <person name="Jin H."/>
            <person name="Xiao X."/>
            <person name="Hu G."/>
            <person name="Bao F."/>
            <person name="Hu Y."/>
            <person name="Wan P."/>
            <person name="Li L."/>
            <person name="Deng X."/>
            <person name="Kuang T."/>
            <person name="Xiang C."/>
            <person name="Zhu J.K."/>
            <person name="Oliver M.J."/>
            <person name="He Y."/>
        </authorList>
    </citation>
    <scope>NUCLEOTIDE SEQUENCE [LARGE SCALE GENOMIC DNA]</scope>
    <source>
        <strain evidence="3">cv. XS01</strain>
    </source>
</reference>
<dbReference type="OrthoDB" id="783284at2759"/>